<dbReference type="Proteomes" id="UP000616839">
    <property type="component" value="Unassembled WGS sequence"/>
</dbReference>
<evidence type="ECO:0000313" key="1">
    <source>
        <dbReference type="EMBL" id="MBD8871189.1"/>
    </source>
</evidence>
<sequence length="277" mass="29196">MSAAGSPAPSSEPDRQVGRLARLLGVDAAELDGLAELPDEDLRMLHGLVSEHLFGHARHRFAGIADLTRRLPGGVAGKLSERFLPPRMAARVAELLDPPRAAALAVQLSPDYLAELALALDPSRSEDVIQAVPPEAVGRAARSLFDREEYAGVAELVPALSDEALVAAVEAATSRDLLELAPLLVWDERIHGVVAELPDARLDALLGEVADEGLWSHGERLLTRLDPAVLDRLVERAADVGAEVVGSFEAASAAGLLGPESEAMLGRALEVRAGAPK</sequence>
<reference evidence="1" key="1">
    <citation type="submission" date="2020-09" db="EMBL/GenBank/DDBJ databases">
        <title>Nocardioides sp. strain MJB4 16S ribosomal RNA gene Genome sequencing and assembly.</title>
        <authorList>
            <person name="Kim I."/>
        </authorList>
    </citation>
    <scope>NUCLEOTIDE SEQUENCE</scope>
    <source>
        <strain evidence="1">MJB4</strain>
    </source>
</reference>
<comment type="caution">
    <text evidence="1">The sequence shown here is derived from an EMBL/GenBank/DDBJ whole genome shotgun (WGS) entry which is preliminary data.</text>
</comment>
<protein>
    <recommendedName>
        <fullName evidence="3">Magnesium transporter MgtE intracellular domain-containing protein</fullName>
    </recommendedName>
</protein>
<name>A0A927K6N7_9ACTN</name>
<dbReference type="EMBL" id="JACYXZ010000005">
    <property type="protein sequence ID" value="MBD8871189.1"/>
    <property type="molecule type" value="Genomic_DNA"/>
</dbReference>
<organism evidence="1 2">
    <name type="scientific">Nocardioides donggukensis</name>
    <dbReference type="NCBI Taxonomy" id="2774019"/>
    <lineage>
        <taxon>Bacteria</taxon>
        <taxon>Bacillati</taxon>
        <taxon>Actinomycetota</taxon>
        <taxon>Actinomycetes</taxon>
        <taxon>Propionibacteriales</taxon>
        <taxon>Nocardioidaceae</taxon>
        <taxon>Nocardioides</taxon>
    </lineage>
</organism>
<accession>A0A927K6N7</accession>
<dbReference type="AlphaFoldDB" id="A0A927K6N7"/>
<evidence type="ECO:0008006" key="3">
    <source>
        <dbReference type="Google" id="ProtNLM"/>
    </source>
</evidence>
<dbReference type="RefSeq" id="WP_192144514.1">
    <property type="nucleotide sequence ID" value="NZ_JACYXZ010000005.1"/>
</dbReference>
<keyword evidence="2" id="KW-1185">Reference proteome</keyword>
<evidence type="ECO:0000313" key="2">
    <source>
        <dbReference type="Proteomes" id="UP000616839"/>
    </source>
</evidence>
<gene>
    <name evidence="1" type="ORF">IE331_16305</name>
</gene>
<proteinExistence type="predicted"/>